<keyword evidence="1" id="KW-0732">Signal</keyword>
<feature type="chain" id="PRO_5041370176" evidence="1">
    <location>
        <begin position="21"/>
        <end position="161"/>
    </location>
</feature>
<dbReference type="EMBL" id="JALNTZ010000005">
    <property type="protein sequence ID" value="KAJ3652459.1"/>
    <property type="molecule type" value="Genomic_DNA"/>
</dbReference>
<reference evidence="2" key="1">
    <citation type="journal article" date="2023" name="G3 (Bethesda)">
        <title>Whole genome assemblies of Zophobas morio and Tenebrio molitor.</title>
        <authorList>
            <person name="Kaur S."/>
            <person name="Stinson S.A."/>
            <person name="diCenzo G.C."/>
        </authorList>
    </citation>
    <scope>NUCLEOTIDE SEQUENCE</scope>
    <source>
        <strain evidence="2">QUZm001</strain>
    </source>
</reference>
<dbReference type="Proteomes" id="UP001168821">
    <property type="component" value="Unassembled WGS sequence"/>
</dbReference>
<organism evidence="2 3">
    <name type="scientific">Zophobas morio</name>
    <dbReference type="NCBI Taxonomy" id="2755281"/>
    <lineage>
        <taxon>Eukaryota</taxon>
        <taxon>Metazoa</taxon>
        <taxon>Ecdysozoa</taxon>
        <taxon>Arthropoda</taxon>
        <taxon>Hexapoda</taxon>
        <taxon>Insecta</taxon>
        <taxon>Pterygota</taxon>
        <taxon>Neoptera</taxon>
        <taxon>Endopterygota</taxon>
        <taxon>Coleoptera</taxon>
        <taxon>Polyphaga</taxon>
        <taxon>Cucujiformia</taxon>
        <taxon>Tenebrionidae</taxon>
        <taxon>Zophobas</taxon>
    </lineage>
</organism>
<evidence type="ECO:0000256" key="1">
    <source>
        <dbReference type="SAM" id="SignalP"/>
    </source>
</evidence>
<sequence length="161" mass="18112">MEFSRVLLLTVFYSFTCTGASKNNWDDWAENLNWDIQQRVRQSLSGLDNLWSTISQQVQQNLADKQVIVRDGVFYKCEGTISEEDGSCSGTLRKSSFESKRDFCYANINTIINNWYCISSGGGVSSGIINGNVYCNGFQNNPTLLISREDYRNLCGDVGIL</sequence>
<name>A0AA38IC93_9CUCU</name>
<evidence type="ECO:0000313" key="3">
    <source>
        <dbReference type="Proteomes" id="UP001168821"/>
    </source>
</evidence>
<dbReference type="AlphaFoldDB" id="A0AA38IC93"/>
<keyword evidence="3" id="KW-1185">Reference proteome</keyword>
<proteinExistence type="predicted"/>
<feature type="signal peptide" evidence="1">
    <location>
        <begin position="1"/>
        <end position="20"/>
    </location>
</feature>
<protein>
    <submittedName>
        <fullName evidence="2">Uncharacterized protein</fullName>
    </submittedName>
</protein>
<accession>A0AA38IC93</accession>
<evidence type="ECO:0000313" key="2">
    <source>
        <dbReference type="EMBL" id="KAJ3652459.1"/>
    </source>
</evidence>
<comment type="caution">
    <text evidence="2">The sequence shown here is derived from an EMBL/GenBank/DDBJ whole genome shotgun (WGS) entry which is preliminary data.</text>
</comment>
<gene>
    <name evidence="2" type="ORF">Zmor_018420</name>
</gene>